<organism evidence="3 4">
    <name type="scientific">Dothidotthia symphoricarpi CBS 119687</name>
    <dbReference type="NCBI Taxonomy" id="1392245"/>
    <lineage>
        <taxon>Eukaryota</taxon>
        <taxon>Fungi</taxon>
        <taxon>Dikarya</taxon>
        <taxon>Ascomycota</taxon>
        <taxon>Pezizomycotina</taxon>
        <taxon>Dothideomycetes</taxon>
        <taxon>Pleosporomycetidae</taxon>
        <taxon>Pleosporales</taxon>
        <taxon>Dothidotthiaceae</taxon>
        <taxon>Dothidotthia</taxon>
    </lineage>
</organism>
<dbReference type="Proteomes" id="UP000799771">
    <property type="component" value="Unassembled WGS sequence"/>
</dbReference>
<dbReference type="PANTHER" id="PTHR33112">
    <property type="entry name" value="DOMAIN PROTEIN, PUTATIVE-RELATED"/>
    <property type="match status" value="1"/>
</dbReference>
<dbReference type="PANTHER" id="PTHR33112:SF16">
    <property type="entry name" value="HETEROKARYON INCOMPATIBILITY DOMAIN-CONTAINING PROTEIN"/>
    <property type="match status" value="1"/>
</dbReference>
<dbReference type="OrthoDB" id="5362512at2759"/>
<evidence type="ECO:0000259" key="2">
    <source>
        <dbReference type="Pfam" id="PF06985"/>
    </source>
</evidence>
<feature type="compositionally biased region" description="Polar residues" evidence="1">
    <location>
        <begin position="1"/>
        <end position="19"/>
    </location>
</feature>
<protein>
    <submittedName>
        <fullName evidence="3">HET-domain-containing protein</fullName>
    </submittedName>
</protein>
<evidence type="ECO:0000313" key="4">
    <source>
        <dbReference type="Proteomes" id="UP000799771"/>
    </source>
</evidence>
<evidence type="ECO:0000256" key="1">
    <source>
        <dbReference type="SAM" id="MobiDB-lite"/>
    </source>
</evidence>
<feature type="non-terminal residue" evidence="3">
    <location>
        <position position="316"/>
    </location>
</feature>
<dbReference type="Pfam" id="PF06985">
    <property type="entry name" value="HET"/>
    <property type="match status" value="1"/>
</dbReference>
<feature type="region of interest" description="Disordered" evidence="1">
    <location>
        <begin position="1"/>
        <end position="20"/>
    </location>
</feature>
<sequence>WSDHCTSNHGNQCTPQAKQTPHRLIEVGGNGSPPRLVLGKQLSGQNQQYTTLSHCWGTNVSIRTLLSNLQSFSDQIPPQIIPRTFDDAILITQALGVRFIWIDALCIVQDDAKEWEQEAAKIKDIYSGSILNIAASDSPGSESGCFPVKSSFVQTFHLAQHTVLSSRGWVLQEQLLPHRIISCMSDEMHWECSEAYRTETGVHFGSHVSDTRGVPRMYQSPATLEQDGMWRSWMVNFSERKFSYWKDRLPALSGIVGKYEEITGDVSILGLWKRSIIQDLLWIRTGQISLESAPEIGSASLPSWSWLSCPSHIEFD</sequence>
<proteinExistence type="predicted"/>
<gene>
    <name evidence="3" type="ORF">P153DRAFT_259667</name>
</gene>
<dbReference type="RefSeq" id="XP_033528260.1">
    <property type="nucleotide sequence ID" value="XM_033662818.1"/>
</dbReference>
<dbReference type="GeneID" id="54403250"/>
<feature type="domain" description="Heterokaryon incompatibility" evidence="2">
    <location>
        <begin position="49"/>
        <end position="150"/>
    </location>
</feature>
<reference evidence="3" key="1">
    <citation type="journal article" date="2020" name="Stud. Mycol.">
        <title>101 Dothideomycetes genomes: a test case for predicting lifestyles and emergence of pathogens.</title>
        <authorList>
            <person name="Haridas S."/>
            <person name="Albert R."/>
            <person name="Binder M."/>
            <person name="Bloem J."/>
            <person name="Labutti K."/>
            <person name="Salamov A."/>
            <person name="Andreopoulos B."/>
            <person name="Baker S."/>
            <person name="Barry K."/>
            <person name="Bills G."/>
            <person name="Bluhm B."/>
            <person name="Cannon C."/>
            <person name="Castanera R."/>
            <person name="Culley D."/>
            <person name="Daum C."/>
            <person name="Ezra D."/>
            <person name="Gonzalez J."/>
            <person name="Henrissat B."/>
            <person name="Kuo A."/>
            <person name="Liang C."/>
            <person name="Lipzen A."/>
            <person name="Lutzoni F."/>
            <person name="Magnuson J."/>
            <person name="Mondo S."/>
            <person name="Nolan M."/>
            <person name="Ohm R."/>
            <person name="Pangilinan J."/>
            <person name="Park H.-J."/>
            <person name="Ramirez L."/>
            <person name="Alfaro M."/>
            <person name="Sun H."/>
            <person name="Tritt A."/>
            <person name="Yoshinaga Y."/>
            <person name="Zwiers L.-H."/>
            <person name="Turgeon B."/>
            <person name="Goodwin S."/>
            <person name="Spatafora J."/>
            <person name="Crous P."/>
            <person name="Grigoriev I."/>
        </authorList>
    </citation>
    <scope>NUCLEOTIDE SEQUENCE</scope>
    <source>
        <strain evidence="3">CBS 119687</strain>
    </source>
</reference>
<feature type="non-terminal residue" evidence="3">
    <location>
        <position position="1"/>
    </location>
</feature>
<evidence type="ECO:0000313" key="3">
    <source>
        <dbReference type="EMBL" id="KAF2133873.1"/>
    </source>
</evidence>
<dbReference type="EMBL" id="ML977498">
    <property type="protein sequence ID" value="KAF2133873.1"/>
    <property type="molecule type" value="Genomic_DNA"/>
</dbReference>
<dbReference type="InterPro" id="IPR010730">
    <property type="entry name" value="HET"/>
</dbReference>
<name>A0A6A6ARN9_9PLEO</name>
<dbReference type="AlphaFoldDB" id="A0A6A6ARN9"/>
<keyword evidence="4" id="KW-1185">Reference proteome</keyword>
<accession>A0A6A6ARN9</accession>